<dbReference type="Proteomes" id="UP000199087">
    <property type="component" value="Unassembled WGS sequence"/>
</dbReference>
<reference evidence="3" key="1">
    <citation type="submission" date="2015-05" db="EMBL/GenBank/DDBJ databases">
        <authorList>
            <person name="Urmite Genomes"/>
        </authorList>
    </citation>
    <scope>NUCLEOTIDE SEQUENCE [LARGE SCALE GENOMIC DNA]</scope>
    <source>
        <strain evidence="3">LF1</strain>
    </source>
</reference>
<evidence type="ECO:0000313" key="2">
    <source>
        <dbReference type="EMBL" id="CRK83523.1"/>
    </source>
</evidence>
<dbReference type="AlphaFoldDB" id="A0A0U1NZV1"/>
<protein>
    <submittedName>
        <fullName evidence="2">Uncharacterized protein</fullName>
    </submittedName>
</protein>
<organism evidence="2 3">
    <name type="scientific">Neobacillus massiliamazoniensis</name>
    <dbReference type="NCBI Taxonomy" id="1499688"/>
    <lineage>
        <taxon>Bacteria</taxon>
        <taxon>Bacillati</taxon>
        <taxon>Bacillota</taxon>
        <taxon>Bacilli</taxon>
        <taxon>Bacillales</taxon>
        <taxon>Bacillaceae</taxon>
        <taxon>Neobacillus</taxon>
    </lineage>
</organism>
<sequence length="71" mass="7992">MIFETMLIGAEGARLLWEYGTGETPQALKRRGGSPERPRKAKRLERKSTGKFNTAFIKEKTVLGSTANFFD</sequence>
<name>A0A0U1NZV1_9BACI</name>
<evidence type="ECO:0000256" key="1">
    <source>
        <dbReference type="SAM" id="MobiDB-lite"/>
    </source>
</evidence>
<dbReference type="OrthoDB" id="2942924at2"/>
<accession>A0A0U1NZV1</accession>
<dbReference type="EMBL" id="CVRB01000003">
    <property type="protein sequence ID" value="CRK83523.1"/>
    <property type="molecule type" value="Genomic_DNA"/>
</dbReference>
<feature type="region of interest" description="Disordered" evidence="1">
    <location>
        <begin position="25"/>
        <end position="45"/>
    </location>
</feature>
<gene>
    <name evidence="2" type="ORF">BN000_03494</name>
</gene>
<proteinExistence type="predicted"/>
<keyword evidence="3" id="KW-1185">Reference proteome</keyword>
<evidence type="ECO:0000313" key="3">
    <source>
        <dbReference type="Proteomes" id="UP000199087"/>
    </source>
</evidence>